<gene>
    <name evidence="6" type="ORF">SCAR479_08679</name>
</gene>
<feature type="compositionally biased region" description="Basic and acidic residues" evidence="4">
    <location>
        <begin position="1464"/>
        <end position="1483"/>
    </location>
</feature>
<dbReference type="InterPro" id="IPR025676">
    <property type="entry name" value="Clr5_dom"/>
</dbReference>
<dbReference type="InterPro" id="IPR036770">
    <property type="entry name" value="Ankyrin_rpt-contain_sf"/>
</dbReference>
<dbReference type="InterPro" id="IPR051165">
    <property type="entry name" value="Multifunctional_ANK_Repeat"/>
</dbReference>
<evidence type="ECO:0000313" key="7">
    <source>
        <dbReference type="Proteomes" id="UP001465668"/>
    </source>
</evidence>
<dbReference type="PANTHER" id="PTHR24123:SF33">
    <property type="entry name" value="PROTEIN HOS4"/>
    <property type="match status" value="1"/>
</dbReference>
<feature type="domain" description="Clr5" evidence="5">
    <location>
        <begin position="12"/>
        <end position="68"/>
    </location>
</feature>
<protein>
    <recommendedName>
        <fullName evidence="5">Clr5 domain-containing protein</fullName>
    </recommendedName>
</protein>
<dbReference type="SMART" id="SM00248">
    <property type="entry name" value="ANK"/>
    <property type="match status" value="10"/>
</dbReference>
<sequence>MSELPTPISQFDWDRQKDNFIDLYHRRKLPLQDKHGGPSVTQIMREQHNFTASVSQYEAQIKRWDIPKNLKRHEWTQIIAKMDVLKSRGVETRLKLAGSLVSADKIKQNRRRYLKAGPIPPTATGSRLGQFLWDSPRFTLEILATNGEWSTYREGETPGRTSLWPAPLEFDFAALEPNSLPHELHIGNSFGMDRADHGIEASILTSQSTSMHSHGNFGTSVLQTPVEQGMTHVQASEEVIDVWGVAGDGGGLLPSNSSIIPMVPSSSVIDTEPGAMNAGSIASVSTTSRHRMDIAIDDVEIQRHVSVTPWNHPMPHPYPRDNTGVSEIACDSEYLTTGLDPNQDTTATLYRRNDSPYLPDNRTTNIFNGLVTDRDLAFSPVGEWSFPTAIDLAERLPSRPGQQLSPFIGDGSVDMSLSKLFEESPFFLLETHMRNLSIRSAGRTEENSSMFELSHDNASLPTERTETQYGRNNMFVLQEIAGIADTAQMIAACLGQKQLTQDHRFNKFADRLGSLLPENMYALSGNKIVPDASALGMSRILESPFHRAILYSTINGFAGRPGLPAPPLLQIYSSISGYARSGPSVAMRSLVDNIFRASVMSGSAQAVDALLKMTVGTPHAIDVDKTITTENRAPAMPIEAVLSNPTPDLETAEVLLKAGADPTRALGILMEHMHSPQSSSLKFIRQLQDKGAKPNVMSIQLSWKFADGAVAELLLSGIPRTSYRMFFEDQGCPYMNNVGILANTALYLRNSAATRIIKRVLCEWPREEIEKMFTRTYEHTMDYTLIHACAKGNIELTKLLLPFVSRISAAALPAAVRTRQQPLIEMLLESGANVSDLPEYEAHHPDMRCQCQYPNFQPNLLAPKLITPLAEAIRSGNRQLAQKLDYTLARADSTSLRHALEAAAEVGDMEYFQEIVDRALRTKGDHLRRALCLAIDHNRNDLAFTLLDAGAEVSGPQGFSGKYSRDFPLMVAIKARQKELVEAMLEHDVRLSEDHYIRAAALWGDVDIVRKLLSSQAIVSLRALRTALRLGDENMLHMLLDHFWRHDKQFQGWNEGFRDDYGLGRYYGDDELSELVISAFYSKNDTLLISFLEHGVKVGAQALGAAVRKKDTAILDRLLAYATKDGEVMEEVVKSRDHSILRQWLSEGANLVREGAFLHAMRFDNPSYRILMEAFKARYPQGLTGWGGALLKNAIRKGNSSLLKELLAAKADVNSFGYLSIVGGKSFRAFRDTASYTPLGFAICRKEGKNFDDVQMLLDAGSNPNGIARSGGPDISGWKTPLLLAIGTGNLELVQLLLRRGADVNLAARYGRKRTPLQMACQIDSYPMVELLLSWQANVNGEAADEAGATALQLAAIGGSIKIAKFLLEKDADIHARPAKVQGRTPFEGAAEHGRLDMLKVIWNARFPEGIGKEEVSNAINLSRMNGHQGCEQYIRYLVPAAEIVELSDHTQGGQRTPPPQPHRMPERGERLGDESDLGHYTDSDIGSDIESDEDAGSNAQVERSSGELMEDSDWDD</sequence>
<proteinExistence type="predicted"/>
<evidence type="ECO:0000256" key="2">
    <source>
        <dbReference type="ARBA" id="ARBA00023043"/>
    </source>
</evidence>
<evidence type="ECO:0000256" key="1">
    <source>
        <dbReference type="ARBA" id="ARBA00022737"/>
    </source>
</evidence>
<name>A0ABR2XLM5_9PEZI</name>
<dbReference type="InterPro" id="IPR002110">
    <property type="entry name" value="Ankyrin_rpt"/>
</dbReference>
<keyword evidence="1" id="KW-0677">Repeat</keyword>
<reference evidence="6 7" key="1">
    <citation type="submission" date="2024-02" db="EMBL/GenBank/DDBJ databases">
        <title>First draft genome assembly of two strains of Seiridium cardinale.</title>
        <authorList>
            <person name="Emiliani G."/>
            <person name="Scali E."/>
        </authorList>
    </citation>
    <scope>NUCLEOTIDE SEQUENCE [LARGE SCALE GENOMIC DNA]</scope>
    <source>
        <strain evidence="6 7">BM-138-000479</strain>
    </source>
</reference>
<accession>A0ABR2XLM5</accession>
<organism evidence="6 7">
    <name type="scientific">Seiridium cardinale</name>
    <dbReference type="NCBI Taxonomy" id="138064"/>
    <lineage>
        <taxon>Eukaryota</taxon>
        <taxon>Fungi</taxon>
        <taxon>Dikarya</taxon>
        <taxon>Ascomycota</taxon>
        <taxon>Pezizomycotina</taxon>
        <taxon>Sordariomycetes</taxon>
        <taxon>Xylariomycetidae</taxon>
        <taxon>Amphisphaeriales</taxon>
        <taxon>Sporocadaceae</taxon>
        <taxon>Seiridium</taxon>
    </lineage>
</organism>
<feature type="compositionally biased region" description="Acidic residues" evidence="4">
    <location>
        <begin position="1486"/>
        <end position="1496"/>
    </location>
</feature>
<evidence type="ECO:0000259" key="5">
    <source>
        <dbReference type="Pfam" id="PF14420"/>
    </source>
</evidence>
<evidence type="ECO:0000256" key="3">
    <source>
        <dbReference type="PROSITE-ProRule" id="PRU00023"/>
    </source>
</evidence>
<dbReference type="EMBL" id="JARVKM010000040">
    <property type="protein sequence ID" value="KAK9774594.1"/>
    <property type="molecule type" value="Genomic_DNA"/>
</dbReference>
<evidence type="ECO:0000256" key="4">
    <source>
        <dbReference type="SAM" id="MobiDB-lite"/>
    </source>
</evidence>
<dbReference type="SUPFAM" id="SSF48403">
    <property type="entry name" value="Ankyrin repeat"/>
    <property type="match status" value="2"/>
</dbReference>
<comment type="caution">
    <text evidence="6">The sequence shown here is derived from an EMBL/GenBank/DDBJ whole genome shotgun (WGS) entry which is preliminary data.</text>
</comment>
<dbReference type="Pfam" id="PF12796">
    <property type="entry name" value="Ank_2"/>
    <property type="match status" value="1"/>
</dbReference>
<feature type="repeat" description="ANK" evidence="3">
    <location>
        <begin position="1347"/>
        <end position="1379"/>
    </location>
</feature>
<dbReference type="Pfam" id="PF14420">
    <property type="entry name" value="Clr5"/>
    <property type="match status" value="1"/>
</dbReference>
<keyword evidence="2 3" id="KW-0040">ANK repeat</keyword>
<feature type="repeat" description="ANK" evidence="3">
    <location>
        <begin position="1277"/>
        <end position="1309"/>
    </location>
</feature>
<dbReference type="Gene3D" id="1.25.40.20">
    <property type="entry name" value="Ankyrin repeat-containing domain"/>
    <property type="match status" value="3"/>
</dbReference>
<evidence type="ECO:0000313" key="6">
    <source>
        <dbReference type="EMBL" id="KAK9774594.1"/>
    </source>
</evidence>
<dbReference type="PROSITE" id="PS50297">
    <property type="entry name" value="ANK_REP_REGION"/>
    <property type="match status" value="2"/>
</dbReference>
<feature type="region of interest" description="Disordered" evidence="4">
    <location>
        <begin position="1449"/>
        <end position="1517"/>
    </location>
</feature>
<dbReference type="PROSITE" id="PS50088">
    <property type="entry name" value="ANK_REPEAT"/>
    <property type="match status" value="2"/>
</dbReference>
<keyword evidence="7" id="KW-1185">Reference proteome</keyword>
<dbReference type="Proteomes" id="UP001465668">
    <property type="component" value="Unassembled WGS sequence"/>
</dbReference>
<dbReference type="PANTHER" id="PTHR24123">
    <property type="entry name" value="ANKYRIN REPEAT-CONTAINING"/>
    <property type="match status" value="1"/>
</dbReference>